<evidence type="ECO:0000256" key="5">
    <source>
        <dbReference type="ARBA" id="ARBA00023136"/>
    </source>
</evidence>
<feature type="domain" description="EamA" evidence="7">
    <location>
        <begin position="151"/>
        <end position="286"/>
    </location>
</feature>
<gene>
    <name evidence="8" type="ORF">OO17_00730</name>
</gene>
<dbReference type="AlphaFoldDB" id="A0A0D7F5M7"/>
<evidence type="ECO:0000313" key="9">
    <source>
        <dbReference type="Proteomes" id="UP000032515"/>
    </source>
</evidence>
<feature type="transmembrane region" description="Helical" evidence="6">
    <location>
        <begin position="269"/>
        <end position="286"/>
    </location>
</feature>
<feature type="transmembrane region" description="Helical" evidence="6">
    <location>
        <begin position="35"/>
        <end position="54"/>
    </location>
</feature>
<sequence length="298" mass="31359">MTALTIAQIILVMLLWAACFPLITAGLDLAPHLTFAAMRALLAGLTLTLLALALHRPLPKRLAHWVMVAVVGFGATSLGFLGMFHAAEFVSPGIATVIANTQPMLAAILASLILHERLTINGKIGLLLGFIGILIIAAPQVVATGQQTYILGVAYIILAALGVTISNVVIKRIVGQVDPLMAMGLQMLIGSIPLILIASGTEEPTAVTWSLTFVGILLALSLLGTALVYWLWFSVLEKTPLNGANAFSFLIPIFGLTIGALFFDETVGWTQLAGIILVILAVGLVSRHGTRSARGVAD</sequence>
<evidence type="ECO:0000256" key="2">
    <source>
        <dbReference type="ARBA" id="ARBA00007362"/>
    </source>
</evidence>
<proteinExistence type="inferred from homology"/>
<dbReference type="PATRIC" id="fig|1076.23.peg.783"/>
<keyword evidence="3 6" id="KW-0812">Transmembrane</keyword>
<dbReference type="EMBL" id="JXXE01000016">
    <property type="protein sequence ID" value="KIZ48095.1"/>
    <property type="molecule type" value="Genomic_DNA"/>
</dbReference>
<evidence type="ECO:0000256" key="1">
    <source>
        <dbReference type="ARBA" id="ARBA00004141"/>
    </source>
</evidence>
<dbReference type="PANTHER" id="PTHR32322:SF2">
    <property type="entry name" value="EAMA DOMAIN-CONTAINING PROTEIN"/>
    <property type="match status" value="1"/>
</dbReference>
<feature type="transmembrane region" description="Helical" evidence="6">
    <location>
        <begin position="244"/>
        <end position="263"/>
    </location>
</feature>
<evidence type="ECO:0000256" key="4">
    <source>
        <dbReference type="ARBA" id="ARBA00022989"/>
    </source>
</evidence>
<dbReference type="InterPro" id="IPR000620">
    <property type="entry name" value="EamA_dom"/>
</dbReference>
<comment type="subcellular location">
    <subcellularLocation>
        <location evidence="1">Membrane</location>
        <topology evidence="1">Multi-pass membrane protein</topology>
    </subcellularLocation>
</comment>
<dbReference type="RefSeq" id="WP_044404290.1">
    <property type="nucleotide sequence ID" value="NZ_JXXE01000016.1"/>
</dbReference>
<keyword evidence="5 6" id="KW-0472">Membrane</keyword>
<feature type="transmembrane region" description="Helical" evidence="6">
    <location>
        <begin position="149"/>
        <end position="170"/>
    </location>
</feature>
<dbReference type="GO" id="GO:0016020">
    <property type="term" value="C:membrane"/>
    <property type="evidence" value="ECO:0007669"/>
    <property type="project" value="UniProtKB-SubCell"/>
</dbReference>
<protein>
    <submittedName>
        <fullName evidence="8">Transporter</fullName>
    </submittedName>
</protein>
<dbReference type="PANTHER" id="PTHR32322">
    <property type="entry name" value="INNER MEMBRANE TRANSPORTER"/>
    <property type="match status" value="1"/>
</dbReference>
<dbReference type="InterPro" id="IPR050638">
    <property type="entry name" value="AA-Vitamin_Transporters"/>
</dbReference>
<feature type="transmembrane region" description="Helical" evidence="6">
    <location>
        <begin position="66"/>
        <end position="87"/>
    </location>
</feature>
<dbReference type="Pfam" id="PF00892">
    <property type="entry name" value="EamA"/>
    <property type="match status" value="2"/>
</dbReference>
<keyword evidence="4 6" id="KW-1133">Transmembrane helix</keyword>
<accession>A0A0D7F5M7</accession>
<evidence type="ECO:0000259" key="7">
    <source>
        <dbReference type="Pfam" id="PF00892"/>
    </source>
</evidence>
<feature type="domain" description="EamA" evidence="7">
    <location>
        <begin position="6"/>
        <end position="137"/>
    </location>
</feature>
<feature type="transmembrane region" description="Helical" evidence="6">
    <location>
        <begin position="182"/>
        <end position="200"/>
    </location>
</feature>
<dbReference type="SUPFAM" id="SSF103481">
    <property type="entry name" value="Multidrug resistance efflux transporter EmrE"/>
    <property type="match status" value="2"/>
</dbReference>
<organism evidence="8 9">
    <name type="scientific">Rhodopseudomonas palustris</name>
    <dbReference type="NCBI Taxonomy" id="1076"/>
    <lineage>
        <taxon>Bacteria</taxon>
        <taxon>Pseudomonadati</taxon>
        <taxon>Pseudomonadota</taxon>
        <taxon>Alphaproteobacteria</taxon>
        <taxon>Hyphomicrobiales</taxon>
        <taxon>Nitrobacteraceae</taxon>
        <taxon>Rhodopseudomonas</taxon>
    </lineage>
</organism>
<evidence type="ECO:0000256" key="3">
    <source>
        <dbReference type="ARBA" id="ARBA00022692"/>
    </source>
</evidence>
<feature type="transmembrane region" description="Helical" evidence="6">
    <location>
        <begin position="93"/>
        <end position="114"/>
    </location>
</feature>
<dbReference type="Proteomes" id="UP000032515">
    <property type="component" value="Unassembled WGS sequence"/>
</dbReference>
<comment type="caution">
    <text evidence="8">The sequence shown here is derived from an EMBL/GenBank/DDBJ whole genome shotgun (WGS) entry which is preliminary data.</text>
</comment>
<evidence type="ECO:0000313" key="8">
    <source>
        <dbReference type="EMBL" id="KIZ48095.1"/>
    </source>
</evidence>
<evidence type="ECO:0000256" key="6">
    <source>
        <dbReference type="SAM" id="Phobius"/>
    </source>
</evidence>
<feature type="transmembrane region" description="Helical" evidence="6">
    <location>
        <begin position="206"/>
        <end position="232"/>
    </location>
</feature>
<feature type="transmembrane region" description="Helical" evidence="6">
    <location>
        <begin position="126"/>
        <end position="143"/>
    </location>
</feature>
<reference evidence="8 9" key="1">
    <citation type="submission" date="2014-11" db="EMBL/GenBank/DDBJ databases">
        <title>Genomics and ecophysiology of heterotrophic nitrogen fixing bacteria isolated from estuarine surface water.</title>
        <authorList>
            <person name="Bentzon-Tilia M."/>
            <person name="Severin I."/>
            <person name="Hansen L.H."/>
            <person name="Riemann L."/>
        </authorList>
    </citation>
    <scope>NUCLEOTIDE SEQUENCE [LARGE SCALE GENOMIC DNA]</scope>
    <source>
        <strain evidence="8 9">BAL398</strain>
    </source>
</reference>
<dbReference type="OrthoDB" id="9814238at2"/>
<name>A0A0D7F5M7_RHOPL</name>
<comment type="similarity">
    <text evidence="2">Belongs to the EamA transporter family.</text>
</comment>
<dbReference type="InterPro" id="IPR037185">
    <property type="entry name" value="EmrE-like"/>
</dbReference>